<protein>
    <recommendedName>
        <fullName evidence="3">HupE/UreJ family protein</fullName>
    </recommendedName>
</protein>
<keyword evidence="1" id="KW-0812">Transmembrane</keyword>
<dbReference type="AlphaFoldDB" id="A0A381NNL1"/>
<evidence type="ECO:0000256" key="1">
    <source>
        <dbReference type="SAM" id="Phobius"/>
    </source>
</evidence>
<feature type="transmembrane region" description="Helical" evidence="1">
    <location>
        <begin position="373"/>
        <end position="390"/>
    </location>
</feature>
<feature type="transmembrane region" description="Helical" evidence="1">
    <location>
        <begin position="414"/>
        <end position="436"/>
    </location>
</feature>
<keyword evidence="1" id="KW-0472">Membrane</keyword>
<evidence type="ECO:0008006" key="3">
    <source>
        <dbReference type="Google" id="ProtNLM"/>
    </source>
</evidence>
<organism evidence="2">
    <name type="scientific">marine metagenome</name>
    <dbReference type="NCBI Taxonomy" id="408172"/>
    <lineage>
        <taxon>unclassified sequences</taxon>
        <taxon>metagenomes</taxon>
        <taxon>ecological metagenomes</taxon>
    </lineage>
</organism>
<feature type="transmembrane region" description="Helical" evidence="1">
    <location>
        <begin position="336"/>
        <end position="361"/>
    </location>
</feature>
<feature type="transmembrane region" description="Helical" evidence="1">
    <location>
        <begin position="221"/>
        <end position="241"/>
    </location>
</feature>
<gene>
    <name evidence="2" type="ORF">METZ01_LOCUS9039</name>
</gene>
<dbReference type="InterPro" id="IPR032809">
    <property type="entry name" value="Put_HupE_UreJ"/>
</dbReference>
<sequence length="454" mass="50765">MAPYRNSVVGIGLVAVMLVLLTVAIPSVSVAHDIASDVTIQAFVKPEGQRLYFLVRVPLEAMQDYEFPQFDRGYIDIEAADSMLRDAAIWWIANAVDMYEDGTRLAEAEIAAVHISLPSDRSFRSYEEAFANVTGPSLPGRPQLPWEQALLDVLFEYQIENDTARYSIDPKFARLGIRTTTVLRFNAPGKPARAYQFSGDPGLVNLDPSFFQAVFRFVELGFFHILDGLDHLLFLLCLVIPIRAFRRLVPVVTSFTVAHSITLIASALGLAPNSLWFPPLVEMLIALSIVYMALENIVGANIGRRWLIAFVFGLVHGFGFSFVLRETLQFAGSHLITSLLAFNVGVEIGQLFVLALVVPVLAWGFRRAVAERMGTILLSALVAHSAWHWMSEGWTQLREYTFYWPALDMELFEAMTRFVMLLMVLAGTVWLLFLLFGRTEKPGRTGSEPRPVGE</sequence>
<proteinExistence type="predicted"/>
<name>A0A381NNL1_9ZZZZ</name>
<keyword evidence="1" id="KW-1133">Transmembrane helix</keyword>
<feature type="transmembrane region" description="Helical" evidence="1">
    <location>
        <begin position="306"/>
        <end position="324"/>
    </location>
</feature>
<reference evidence="2" key="1">
    <citation type="submission" date="2018-05" db="EMBL/GenBank/DDBJ databases">
        <authorList>
            <person name="Lanie J.A."/>
            <person name="Ng W.-L."/>
            <person name="Kazmierczak K.M."/>
            <person name="Andrzejewski T.M."/>
            <person name="Davidsen T.M."/>
            <person name="Wayne K.J."/>
            <person name="Tettelin H."/>
            <person name="Glass J.I."/>
            <person name="Rusch D."/>
            <person name="Podicherti R."/>
            <person name="Tsui H.-C.T."/>
            <person name="Winkler M.E."/>
        </authorList>
    </citation>
    <scope>NUCLEOTIDE SEQUENCE</scope>
</reference>
<feature type="transmembrane region" description="Helical" evidence="1">
    <location>
        <begin position="276"/>
        <end position="294"/>
    </location>
</feature>
<dbReference type="Pfam" id="PF13795">
    <property type="entry name" value="HupE_UreJ_2"/>
    <property type="match status" value="1"/>
</dbReference>
<feature type="transmembrane region" description="Helical" evidence="1">
    <location>
        <begin position="248"/>
        <end position="270"/>
    </location>
</feature>
<evidence type="ECO:0000313" key="2">
    <source>
        <dbReference type="EMBL" id="SUZ56185.1"/>
    </source>
</evidence>
<accession>A0A381NNL1</accession>
<dbReference type="EMBL" id="UINC01000486">
    <property type="protein sequence ID" value="SUZ56185.1"/>
    <property type="molecule type" value="Genomic_DNA"/>
</dbReference>